<protein>
    <submittedName>
        <fullName evidence="2">Uncharacterized protein</fullName>
    </submittedName>
</protein>
<evidence type="ECO:0000256" key="1">
    <source>
        <dbReference type="SAM" id="MobiDB-lite"/>
    </source>
</evidence>
<dbReference type="VEuPathDB" id="FungiDB:H257_06238"/>
<dbReference type="EMBL" id="KI913125">
    <property type="protein sequence ID" value="ETV80745.1"/>
    <property type="molecule type" value="Genomic_DNA"/>
</dbReference>
<gene>
    <name evidence="2" type="ORF">H257_06238</name>
</gene>
<organism evidence="2">
    <name type="scientific">Aphanomyces astaci</name>
    <name type="common">Crayfish plague agent</name>
    <dbReference type="NCBI Taxonomy" id="112090"/>
    <lineage>
        <taxon>Eukaryota</taxon>
        <taxon>Sar</taxon>
        <taxon>Stramenopiles</taxon>
        <taxon>Oomycota</taxon>
        <taxon>Saprolegniomycetes</taxon>
        <taxon>Saprolegniales</taxon>
        <taxon>Verrucalvaceae</taxon>
        <taxon>Aphanomyces</taxon>
    </lineage>
</organism>
<dbReference type="AlphaFoldDB" id="W4GM20"/>
<dbReference type="GeneID" id="20808234"/>
<reference evidence="2" key="1">
    <citation type="submission" date="2013-12" db="EMBL/GenBank/DDBJ databases">
        <title>The Genome Sequence of Aphanomyces astaci APO3.</title>
        <authorList>
            <consortium name="The Broad Institute Genomics Platform"/>
            <person name="Russ C."/>
            <person name="Tyler B."/>
            <person name="van West P."/>
            <person name="Dieguez-Uribeondo J."/>
            <person name="Young S.K."/>
            <person name="Zeng Q."/>
            <person name="Gargeya S."/>
            <person name="Fitzgerald M."/>
            <person name="Abouelleil A."/>
            <person name="Alvarado L."/>
            <person name="Chapman S.B."/>
            <person name="Gainer-Dewar J."/>
            <person name="Goldberg J."/>
            <person name="Griggs A."/>
            <person name="Gujja S."/>
            <person name="Hansen M."/>
            <person name="Howarth C."/>
            <person name="Imamovic A."/>
            <person name="Ireland A."/>
            <person name="Larimer J."/>
            <person name="McCowan C."/>
            <person name="Murphy C."/>
            <person name="Pearson M."/>
            <person name="Poon T.W."/>
            <person name="Priest M."/>
            <person name="Roberts A."/>
            <person name="Saif S."/>
            <person name="Shea T."/>
            <person name="Sykes S."/>
            <person name="Wortman J."/>
            <person name="Nusbaum C."/>
            <person name="Birren B."/>
        </authorList>
    </citation>
    <scope>NUCLEOTIDE SEQUENCE [LARGE SCALE GENOMIC DNA]</scope>
    <source>
        <strain evidence="2">APO3</strain>
    </source>
</reference>
<sequence length="124" mass="13960">MRKVHEPPSPRRRHGTLAERLDAQRARYLALKRRAVEHGDDGMPQSLPRGLPSKEPLPTCHLRLELPGDVQDYLRSIGLHFDAISTDESLGRAVSALAVRLYKTDLALQHALEETSFPHTPHAF</sequence>
<dbReference type="RefSeq" id="XP_009829692.1">
    <property type="nucleotide sequence ID" value="XM_009831390.1"/>
</dbReference>
<proteinExistence type="predicted"/>
<accession>W4GM20</accession>
<dbReference type="OrthoDB" id="78802at2759"/>
<feature type="region of interest" description="Disordered" evidence="1">
    <location>
        <begin position="35"/>
        <end position="54"/>
    </location>
</feature>
<evidence type="ECO:0000313" key="2">
    <source>
        <dbReference type="EMBL" id="ETV80745.1"/>
    </source>
</evidence>
<name>W4GM20_APHAT</name>